<organism evidence="7">
    <name type="scientific">marine metagenome</name>
    <dbReference type="NCBI Taxonomy" id="408172"/>
    <lineage>
        <taxon>unclassified sequences</taxon>
        <taxon>metagenomes</taxon>
        <taxon>ecological metagenomes</taxon>
    </lineage>
</organism>
<dbReference type="PANTHER" id="PTHR11766:SF1">
    <property type="entry name" value="TYROSINE--TRNA LIGASE"/>
    <property type="match status" value="1"/>
</dbReference>
<evidence type="ECO:0000256" key="4">
    <source>
        <dbReference type="ARBA" id="ARBA00022917"/>
    </source>
</evidence>
<feature type="non-terminal residue" evidence="7">
    <location>
        <position position="104"/>
    </location>
</feature>
<keyword evidence="3" id="KW-0067">ATP-binding</keyword>
<comment type="catalytic activity">
    <reaction evidence="6">
        <text>tRNA(Tyr) + L-tyrosine + ATP = L-tyrosyl-tRNA(Tyr) + AMP + diphosphate + H(+)</text>
        <dbReference type="Rhea" id="RHEA:10220"/>
        <dbReference type="Rhea" id="RHEA-COMP:9706"/>
        <dbReference type="Rhea" id="RHEA-COMP:9707"/>
        <dbReference type="ChEBI" id="CHEBI:15378"/>
        <dbReference type="ChEBI" id="CHEBI:30616"/>
        <dbReference type="ChEBI" id="CHEBI:33019"/>
        <dbReference type="ChEBI" id="CHEBI:58315"/>
        <dbReference type="ChEBI" id="CHEBI:78442"/>
        <dbReference type="ChEBI" id="CHEBI:78536"/>
        <dbReference type="ChEBI" id="CHEBI:456215"/>
        <dbReference type="EC" id="6.1.1.1"/>
    </reaction>
</comment>
<dbReference type="SUPFAM" id="SSF52374">
    <property type="entry name" value="Nucleotidylyl transferase"/>
    <property type="match status" value="1"/>
</dbReference>
<dbReference type="InterPro" id="IPR002305">
    <property type="entry name" value="aa-tRNA-synth_Ic"/>
</dbReference>
<dbReference type="Gene3D" id="3.40.50.620">
    <property type="entry name" value="HUPs"/>
    <property type="match status" value="1"/>
</dbReference>
<dbReference type="InterPro" id="IPR024088">
    <property type="entry name" value="Tyr-tRNA-ligase_bac-type"/>
</dbReference>
<name>A0A382GDD7_9ZZZZ</name>
<keyword evidence="2" id="KW-0547">Nucleotide-binding</keyword>
<dbReference type="EMBL" id="UINC01054735">
    <property type="protein sequence ID" value="SVB72795.1"/>
    <property type="molecule type" value="Genomic_DNA"/>
</dbReference>
<accession>A0A382GDD7</accession>
<evidence type="ECO:0000313" key="7">
    <source>
        <dbReference type="EMBL" id="SVB72795.1"/>
    </source>
</evidence>
<gene>
    <name evidence="7" type="ORF">METZ01_LOCUS225649</name>
</gene>
<evidence type="ECO:0008006" key="8">
    <source>
        <dbReference type="Google" id="ProtNLM"/>
    </source>
</evidence>
<dbReference type="Pfam" id="PF00579">
    <property type="entry name" value="tRNA-synt_1b"/>
    <property type="match status" value="1"/>
</dbReference>
<dbReference type="GO" id="GO:0004831">
    <property type="term" value="F:tyrosine-tRNA ligase activity"/>
    <property type="evidence" value="ECO:0007669"/>
    <property type="project" value="UniProtKB-EC"/>
</dbReference>
<dbReference type="PROSITE" id="PS00178">
    <property type="entry name" value="AA_TRNA_LIGASE_I"/>
    <property type="match status" value="1"/>
</dbReference>
<dbReference type="InterPro" id="IPR001412">
    <property type="entry name" value="aa-tRNA-synth_I_CS"/>
</dbReference>
<proteinExistence type="predicted"/>
<reference evidence="7" key="1">
    <citation type="submission" date="2018-05" db="EMBL/GenBank/DDBJ databases">
        <authorList>
            <person name="Lanie J.A."/>
            <person name="Ng W.-L."/>
            <person name="Kazmierczak K.M."/>
            <person name="Andrzejewski T.M."/>
            <person name="Davidsen T.M."/>
            <person name="Wayne K.J."/>
            <person name="Tettelin H."/>
            <person name="Glass J.I."/>
            <person name="Rusch D."/>
            <person name="Podicherti R."/>
            <person name="Tsui H.-C.T."/>
            <person name="Winkler M.E."/>
        </authorList>
    </citation>
    <scope>NUCLEOTIDE SEQUENCE</scope>
</reference>
<keyword evidence="4" id="KW-0648">Protein biosynthesis</keyword>
<keyword evidence="5" id="KW-0030">Aminoacyl-tRNA synthetase</keyword>
<evidence type="ECO:0000256" key="5">
    <source>
        <dbReference type="ARBA" id="ARBA00023146"/>
    </source>
</evidence>
<dbReference type="GO" id="GO:0005829">
    <property type="term" value="C:cytosol"/>
    <property type="evidence" value="ECO:0007669"/>
    <property type="project" value="TreeGrafter"/>
</dbReference>
<dbReference type="GO" id="GO:0006418">
    <property type="term" value="P:tRNA aminoacylation for protein translation"/>
    <property type="evidence" value="ECO:0007669"/>
    <property type="project" value="InterPro"/>
</dbReference>
<protein>
    <recommendedName>
        <fullName evidence="8">Tyrosine--tRNA ligase</fullName>
    </recommendedName>
</protein>
<evidence type="ECO:0000256" key="3">
    <source>
        <dbReference type="ARBA" id="ARBA00022840"/>
    </source>
</evidence>
<sequence>MPLTEKEDILNRGVEEIIVKSEFIDRLNSGQKMRLKMGFDPSAPDIHVGHAVGLRKLRQLQELGHQVVLIVGDWTAQIGDPSGRSRTRNMLSIEEVHSNAQTYL</sequence>
<dbReference type="AlphaFoldDB" id="A0A382GDD7"/>
<evidence type="ECO:0000256" key="6">
    <source>
        <dbReference type="ARBA" id="ARBA00048248"/>
    </source>
</evidence>
<evidence type="ECO:0000256" key="1">
    <source>
        <dbReference type="ARBA" id="ARBA00022598"/>
    </source>
</evidence>
<keyword evidence="1" id="KW-0436">Ligase</keyword>
<dbReference type="InterPro" id="IPR014729">
    <property type="entry name" value="Rossmann-like_a/b/a_fold"/>
</dbReference>
<evidence type="ECO:0000256" key="2">
    <source>
        <dbReference type="ARBA" id="ARBA00022741"/>
    </source>
</evidence>
<dbReference type="PANTHER" id="PTHR11766">
    <property type="entry name" value="TYROSYL-TRNA SYNTHETASE"/>
    <property type="match status" value="1"/>
</dbReference>
<dbReference type="GO" id="GO:0005524">
    <property type="term" value="F:ATP binding"/>
    <property type="evidence" value="ECO:0007669"/>
    <property type="project" value="UniProtKB-KW"/>
</dbReference>